<proteinExistence type="predicted"/>
<dbReference type="Gene3D" id="3.10.450.30">
    <property type="entry name" value="Microbial ribonucleases"/>
    <property type="match status" value="1"/>
</dbReference>
<evidence type="ECO:0000256" key="2">
    <source>
        <dbReference type="ARBA" id="ARBA00022801"/>
    </source>
</evidence>
<protein>
    <submittedName>
        <fullName evidence="3">Uncharacterized protein</fullName>
    </submittedName>
</protein>
<dbReference type="InterPro" id="IPR016191">
    <property type="entry name" value="Ribonuclease/ribotoxin"/>
</dbReference>
<dbReference type="AlphaFoldDB" id="A0A077DCU1"/>
<evidence type="ECO:0000256" key="1">
    <source>
        <dbReference type="ARBA" id="ARBA00022722"/>
    </source>
</evidence>
<dbReference type="Pfam" id="PF00545">
    <property type="entry name" value="Ribonuclease"/>
    <property type="match status" value="1"/>
</dbReference>
<evidence type="ECO:0000313" key="3">
    <source>
        <dbReference type="EMBL" id="AIL32700.1"/>
    </source>
</evidence>
<sequence length="143" mass="16723">MINDLRASARVARAANSCENVLRNLAREENASIYDLPKLALTIRMLKNKASLPSFYITKQKAMHRGWRPGRSLWDEDVLEGKMIGGDYFGNFEQKLPQGRWQEADFDYQGSRQRNAKRIIFSKTQQYITFDHYQSFRKVPDCQ</sequence>
<dbReference type="KEGG" id="bpsi:IX83_04705"/>
<dbReference type="Proteomes" id="UP000028945">
    <property type="component" value="Chromosome"/>
</dbReference>
<keyword evidence="2" id="KW-0378">Hydrolase</keyword>
<organism evidence="3 4">
    <name type="scientific">Basilea psittacipulmonis DSM 24701</name>
    <dbReference type="NCBI Taxonomy" id="1072685"/>
    <lineage>
        <taxon>Bacteria</taxon>
        <taxon>Pseudomonadati</taxon>
        <taxon>Pseudomonadota</taxon>
        <taxon>Betaproteobacteria</taxon>
        <taxon>Burkholderiales</taxon>
        <taxon>Alcaligenaceae</taxon>
        <taxon>Basilea</taxon>
    </lineage>
</organism>
<dbReference type="SUPFAM" id="SSF53933">
    <property type="entry name" value="Microbial ribonucleases"/>
    <property type="match status" value="1"/>
</dbReference>
<accession>A0A077DCU1</accession>
<dbReference type="eggNOG" id="COG4290">
    <property type="taxonomic scope" value="Bacteria"/>
</dbReference>
<keyword evidence="4" id="KW-1185">Reference proteome</keyword>
<evidence type="ECO:0000313" key="4">
    <source>
        <dbReference type="Proteomes" id="UP000028945"/>
    </source>
</evidence>
<dbReference type="STRING" id="1072685.IX83_04705"/>
<dbReference type="GO" id="GO:0016787">
    <property type="term" value="F:hydrolase activity"/>
    <property type="evidence" value="ECO:0007669"/>
    <property type="project" value="UniProtKB-KW"/>
</dbReference>
<dbReference type="GO" id="GO:0004521">
    <property type="term" value="F:RNA endonuclease activity"/>
    <property type="evidence" value="ECO:0007669"/>
    <property type="project" value="InterPro"/>
</dbReference>
<dbReference type="HOGENOM" id="CLU_104572_3_1_4"/>
<keyword evidence="1" id="KW-0540">Nuclease</keyword>
<dbReference type="InterPro" id="IPR000026">
    <property type="entry name" value="N1-like"/>
</dbReference>
<reference evidence="3 4" key="1">
    <citation type="journal article" date="2014" name="BMC Genomics">
        <title>A genomic perspective on a new bacterial genus and species from the Alcaligenaceae family, Basilea psittacipulmonis.</title>
        <authorList>
            <person name="Whiteson K.L."/>
            <person name="Hernandez D."/>
            <person name="Lazarevic V."/>
            <person name="Gaia N."/>
            <person name="Farinelli L."/>
            <person name="Francois P."/>
            <person name="Pilo P."/>
            <person name="Frey J."/>
            <person name="Schrenzel J."/>
        </authorList>
    </citation>
    <scope>NUCLEOTIDE SEQUENCE [LARGE SCALE GENOMIC DNA]</scope>
    <source>
        <strain evidence="3 4">DSM 24701</strain>
    </source>
</reference>
<dbReference type="GO" id="GO:0003723">
    <property type="term" value="F:RNA binding"/>
    <property type="evidence" value="ECO:0007669"/>
    <property type="project" value="InterPro"/>
</dbReference>
<name>A0A077DCU1_9BURK</name>
<gene>
    <name evidence="3" type="ORF">IX83_04705</name>
</gene>
<dbReference type="EMBL" id="CP009238">
    <property type="protein sequence ID" value="AIL32700.1"/>
    <property type="molecule type" value="Genomic_DNA"/>
</dbReference>